<dbReference type="GO" id="GO:0004177">
    <property type="term" value="F:aminopeptidase activity"/>
    <property type="evidence" value="ECO:0007669"/>
    <property type="project" value="UniProtKB-ARBA"/>
</dbReference>
<dbReference type="PANTHER" id="PTHR46112:SF3">
    <property type="entry name" value="AMINOPEPTIDASE YPDF"/>
    <property type="match status" value="1"/>
</dbReference>
<dbReference type="SUPFAM" id="SSF55920">
    <property type="entry name" value="Creatinase/aminopeptidase"/>
    <property type="match status" value="1"/>
</dbReference>
<dbReference type="GO" id="GO:0008235">
    <property type="term" value="F:metalloexopeptidase activity"/>
    <property type="evidence" value="ECO:0007669"/>
    <property type="project" value="UniProtKB-ARBA"/>
</dbReference>
<dbReference type="InterPro" id="IPR001714">
    <property type="entry name" value="Pept_M24_MAP"/>
</dbReference>
<keyword evidence="6" id="KW-1185">Reference proteome</keyword>
<dbReference type="EMBL" id="CP002630">
    <property type="protein sequence ID" value="AEB11948.1"/>
    <property type="molecule type" value="Genomic_DNA"/>
</dbReference>
<gene>
    <name evidence="5" type="ordered locus">Marky_1208</name>
</gene>
<evidence type="ECO:0000313" key="6">
    <source>
        <dbReference type="Proteomes" id="UP000007030"/>
    </source>
</evidence>
<dbReference type="KEGG" id="mhd:Marky_1208"/>
<dbReference type="STRING" id="869210.Marky_1208"/>
<dbReference type="SUPFAM" id="SSF53092">
    <property type="entry name" value="Creatinase/prolidase N-terminal domain"/>
    <property type="match status" value="1"/>
</dbReference>
<dbReference type="InterPro" id="IPR001131">
    <property type="entry name" value="Peptidase_M24B_aminopep-P_CS"/>
</dbReference>
<dbReference type="Gene3D" id="3.40.350.10">
    <property type="entry name" value="Creatinase/prolidase N-terminal domain"/>
    <property type="match status" value="1"/>
</dbReference>
<evidence type="ECO:0000256" key="2">
    <source>
        <dbReference type="ARBA" id="ARBA00022801"/>
    </source>
</evidence>
<dbReference type="GO" id="GO:0046872">
    <property type="term" value="F:metal ion binding"/>
    <property type="evidence" value="ECO:0007669"/>
    <property type="project" value="UniProtKB-KW"/>
</dbReference>
<dbReference type="AlphaFoldDB" id="F2NQL0"/>
<reference evidence="5 6" key="1">
    <citation type="journal article" date="2012" name="Stand. Genomic Sci.">
        <title>Complete genome sequence of the aerobic, heterotroph Marinithermus hydrothermalis type strain (T1(T)) from a deep-sea hydrothermal vent chimney.</title>
        <authorList>
            <person name="Copeland A."/>
            <person name="Gu W."/>
            <person name="Yasawong M."/>
            <person name="Lapidus A."/>
            <person name="Lucas S."/>
            <person name="Deshpande S."/>
            <person name="Pagani I."/>
            <person name="Tapia R."/>
            <person name="Cheng J.F."/>
            <person name="Goodwin L.A."/>
            <person name="Pitluck S."/>
            <person name="Liolios K."/>
            <person name="Ivanova N."/>
            <person name="Mavromatis K."/>
            <person name="Mikhailova N."/>
            <person name="Pati A."/>
            <person name="Chen A."/>
            <person name="Palaniappan K."/>
            <person name="Land M."/>
            <person name="Pan C."/>
            <person name="Brambilla E.M."/>
            <person name="Rohde M."/>
            <person name="Tindall B.J."/>
            <person name="Sikorski J."/>
            <person name="Goker M."/>
            <person name="Detter J.C."/>
            <person name="Bristow J."/>
            <person name="Eisen J.A."/>
            <person name="Markowitz V."/>
            <person name="Hugenholtz P."/>
            <person name="Kyrpides N.C."/>
            <person name="Klenk H.P."/>
            <person name="Woyke T."/>
        </authorList>
    </citation>
    <scope>NUCLEOTIDE SEQUENCE [LARGE SCALE GENOMIC DNA]</scope>
    <source>
        <strain evidence="6">DSM 14884 / JCM 11576 / T1</strain>
    </source>
</reference>
<evidence type="ECO:0000256" key="1">
    <source>
        <dbReference type="ARBA" id="ARBA00022723"/>
    </source>
</evidence>
<organism evidence="5 6">
    <name type="scientific">Marinithermus hydrothermalis (strain DSM 14884 / JCM 11576 / T1)</name>
    <dbReference type="NCBI Taxonomy" id="869210"/>
    <lineage>
        <taxon>Bacteria</taxon>
        <taxon>Thermotogati</taxon>
        <taxon>Deinococcota</taxon>
        <taxon>Deinococci</taxon>
        <taxon>Thermales</taxon>
        <taxon>Thermaceae</taxon>
        <taxon>Marinithermus</taxon>
    </lineage>
</organism>
<dbReference type="FunFam" id="3.90.230.10:FF:000014">
    <property type="entry name" value="Aminopeptidase P family protein"/>
    <property type="match status" value="1"/>
</dbReference>
<sequence length="346" mass="38302">MKPEELLQQHDLDALLVTTPENVRYLSGFSAPQDARVILTQEGALLLTDGRYTVQAREESRIPYRILGRHELLEALKELLKGRVGFEAAHLPYAQYERYKATIPAEWVPTHGLIETLRLRKTPEEIEKIRAAAALTDQAFTHILPQIRPGVREIEIALELERFLRTHGAEDTAFEIIVASGPRSAMPHGTASPRTIQSGELVTLDFGARVDGYHSDMTRTLAVGPIPDELRRIYDAVLAAQEAALQAVAPGRAARELDRIAREVLAQHGYAEYFTHSLGHGVGLAVHEGPALWRESEDVLESGMILTIEPGVYIPDVGGCRIEDLVLVTADGFEVLSQTPKHLIQV</sequence>
<dbReference type="InterPro" id="IPR036005">
    <property type="entry name" value="Creatinase/aminopeptidase-like"/>
</dbReference>
<dbReference type="HOGENOM" id="CLU_017266_4_2_0"/>
<feature type="domain" description="Peptidase M24" evidence="3">
    <location>
        <begin position="127"/>
        <end position="330"/>
    </location>
</feature>
<proteinExistence type="predicted"/>
<evidence type="ECO:0000259" key="4">
    <source>
        <dbReference type="Pfam" id="PF01321"/>
    </source>
</evidence>
<evidence type="ECO:0000259" key="3">
    <source>
        <dbReference type="Pfam" id="PF00557"/>
    </source>
</evidence>
<keyword evidence="2" id="KW-0378">Hydrolase</keyword>
<dbReference type="InterPro" id="IPR000994">
    <property type="entry name" value="Pept_M24"/>
</dbReference>
<dbReference type="InterPro" id="IPR000587">
    <property type="entry name" value="Creatinase_N"/>
</dbReference>
<dbReference type="Pfam" id="PF00557">
    <property type="entry name" value="Peptidase_M24"/>
    <property type="match status" value="1"/>
</dbReference>
<evidence type="ECO:0000313" key="5">
    <source>
        <dbReference type="EMBL" id="AEB11948.1"/>
    </source>
</evidence>
<dbReference type="PANTHER" id="PTHR46112">
    <property type="entry name" value="AMINOPEPTIDASE"/>
    <property type="match status" value="1"/>
</dbReference>
<dbReference type="Proteomes" id="UP000007030">
    <property type="component" value="Chromosome"/>
</dbReference>
<dbReference type="CDD" id="cd01092">
    <property type="entry name" value="APP-like"/>
    <property type="match status" value="1"/>
</dbReference>
<dbReference type="PRINTS" id="PR00599">
    <property type="entry name" value="MAPEPTIDASE"/>
</dbReference>
<protein>
    <submittedName>
        <fullName evidence="5">Peptidase M24</fullName>
    </submittedName>
</protein>
<dbReference type="eggNOG" id="COG0006">
    <property type="taxonomic scope" value="Bacteria"/>
</dbReference>
<feature type="domain" description="Creatinase N-terminal" evidence="4">
    <location>
        <begin position="5"/>
        <end position="119"/>
    </location>
</feature>
<dbReference type="PROSITE" id="PS00491">
    <property type="entry name" value="PROLINE_PEPTIDASE"/>
    <property type="match status" value="1"/>
</dbReference>
<dbReference type="InterPro" id="IPR050659">
    <property type="entry name" value="Peptidase_M24B"/>
</dbReference>
<dbReference type="MEROPS" id="M24.008"/>
<dbReference type="InterPro" id="IPR029149">
    <property type="entry name" value="Creatin/AminoP/Spt16_N"/>
</dbReference>
<accession>F2NQL0</accession>
<keyword evidence="1" id="KW-0479">Metal-binding</keyword>
<name>F2NQL0_MARHT</name>
<dbReference type="RefSeq" id="WP_013703995.1">
    <property type="nucleotide sequence ID" value="NC_015387.1"/>
</dbReference>
<dbReference type="OrthoDB" id="9806388at2"/>
<dbReference type="Pfam" id="PF01321">
    <property type="entry name" value="Creatinase_N"/>
    <property type="match status" value="1"/>
</dbReference>
<dbReference type="Gene3D" id="3.90.230.10">
    <property type="entry name" value="Creatinase/methionine aminopeptidase superfamily"/>
    <property type="match status" value="1"/>
</dbReference>